<evidence type="ECO:0000313" key="2">
    <source>
        <dbReference type="EMBL" id="RUS74705.1"/>
    </source>
</evidence>
<feature type="region of interest" description="Disordered" evidence="1">
    <location>
        <begin position="140"/>
        <end position="159"/>
    </location>
</feature>
<evidence type="ECO:0008006" key="4">
    <source>
        <dbReference type="Google" id="ProtNLM"/>
    </source>
</evidence>
<evidence type="ECO:0000313" key="3">
    <source>
        <dbReference type="Proteomes" id="UP000271974"/>
    </source>
</evidence>
<proteinExistence type="predicted"/>
<organism evidence="2 3">
    <name type="scientific">Elysia chlorotica</name>
    <name type="common">Eastern emerald elysia</name>
    <name type="synonym">Sea slug</name>
    <dbReference type="NCBI Taxonomy" id="188477"/>
    <lineage>
        <taxon>Eukaryota</taxon>
        <taxon>Metazoa</taxon>
        <taxon>Spiralia</taxon>
        <taxon>Lophotrochozoa</taxon>
        <taxon>Mollusca</taxon>
        <taxon>Gastropoda</taxon>
        <taxon>Heterobranchia</taxon>
        <taxon>Euthyneura</taxon>
        <taxon>Panpulmonata</taxon>
        <taxon>Sacoglossa</taxon>
        <taxon>Placobranchoidea</taxon>
        <taxon>Plakobranchidae</taxon>
        <taxon>Elysia</taxon>
    </lineage>
</organism>
<dbReference type="STRING" id="188477.A0A433SZG9"/>
<dbReference type="PANTHER" id="PTHR19446">
    <property type="entry name" value="REVERSE TRANSCRIPTASES"/>
    <property type="match status" value="1"/>
</dbReference>
<keyword evidence="3" id="KW-1185">Reference proteome</keyword>
<reference evidence="2 3" key="1">
    <citation type="submission" date="2019-01" db="EMBL/GenBank/DDBJ databases">
        <title>A draft genome assembly of the solar-powered sea slug Elysia chlorotica.</title>
        <authorList>
            <person name="Cai H."/>
            <person name="Li Q."/>
            <person name="Fang X."/>
            <person name="Li J."/>
            <person name="Curtis N.E."/>
            <person name="Altenburger A."/>
            <person name="Shibata T."/>
            <person name="Feng M."/>
            <person name="Maeda T."/>
            <person name="Schwartz J.A."/>
            <person name="Shigenobu S."/>
            <person name="Lundholm N."/>
            <person name="Nishiyama T."/>
            <person name="Yang H."/>
            <person name="Hasebe M."/>
            <person name="Li S."/>
            <person name="Pierce S.K."/>
            <person name="Wang J."/>
        </authorList>
    </citation>
    <scope>NUCLEOTIDE SEQUENCE [LARGE SCALE GENOMIC DNA]</scope>
    <source>
        <strain evidence="2">EC2010</strain>
        <tissue evidence="2">Whole organism of an adult</tissue>
    </source>
</reference>
<comment type="caution">
    <text evidence="2">The sequence shown here is derived from an EMBL/GenBank/DDBJ whole genome shotgun (WGS) entry which is preliminary data.</text>
</comment>
<protein>
    <recommendedName>
        <fullName evidence="4">Reverse transcriptase domain-containing protein</fullName>
    </recommendedName>
</protein>
<feature type="region of interest" description="Disordered" evidence="1">
    <location>
        <begin position="272"/>
        <end position="299"/>
    </location>
</feature>
<dbReference type="Proteomes" id="UP000271974">
    <property type="component" value="Unassembled WGS sequence"/>
</dbReference>
<dbReference type="AlphaFoldDB" id="A0A433SZG9"/>
<accession>A0A433SZG9</accession>
<dbReference type="OrthoDB" id="10067100at2759"/>
<dbReference type="EMBL" id="RQTK01000807">
    <property type="protein sequence ID" value="RUS74705.1"/>
    <property type="molecule type" value="Genomic_DNA"/>
</dbReference>
<gene>
    <name evidence="2" type="ORF">EGW08_017535</name>
</gene>
<name>A0A433SZG9_ELYCH</name>
<evidence type="ECO:0000256" key="1">
    <source>
        <dbReference type="SAM" id="MobiDB-lite"/>
    </source>
</evidence>
<sequence length="402" mass="45143">MDKIEWRHLKAIDRTGSLLQTVLSAVHTWGIPSSWRRSKTVLIHPSNFRPISLLSSLYKLYSGVLAQTLTQSATTHGWLSAEQKGFLPGVRGIQEHTFLLQTAIDEAKKKQGDLTNTCGPSCDQSATRRWIIPHHLQSRQRAPRSIGKGRPGNRGLDLDKKSKDVTHLLSSRSSLSFTAWSYWAKLRVNGLAVRGAPGSTAPDKLCRFCRSKQETTSHVVSACPVHLPEMTGTYSRWTKIVAAPVSSDLQLRQTIISPRRLACAHVLLRHPTKTEEEPTPPPAKKGAALHHRPEDASKMQRLYGRYPRKALREVLGEDSLFYLGGRDRLDFVAATYHNHNVTPAEVAEARRLYNNCNWEQPSQEEMELLQSPPSADEILRRLKKTVNTSPRISYICRASLST</sequence>